<dbReference type="Gene3D" id="1.10.10.920">
    <property type="match status" value="1"/>
</dbReference>
<protein>
    <recommendedName>
        <fullName evidence="6">coproporphyrinogen dehydrogenase</fullName>
        <ecNumber evidence="6">1.3.98.3</ecNumber>
    </recommendedName>
</protein>
<keyword evidence="8" id="KW-0963">Cytoplasm</keyword>
<evidence type="ECO:0000256" key="7">
    <source>
        <dbReference type="ARBA" id="ARBA00022485"/>
    </source>
</evidence>
<evidence type="ECO:0000256" key="6">
    <source>
        <dbReference type="ARBA" id="ARBA00011912"/>
    </source>
</evidence>
<evidence type="ECO:0000256" key="5">
    <source>
        <dbReference type="ARBA" id="ARBA00011245"/>
    </source>
</evidence>
<comment type="subcellular location">
    <subcellularLocation>
        <location evidence="2">Cytoplasm</location>
    </subcellularLocation>
</comment>
<evidence type="ECO:0000256" key="1">
    <source>
        <dbReference type="ARBA" id="ARBA00001966"/>
    </source>
</evidence>
<comment type="caution">
    <text evidence="17">The sequence shown here is derived from an EMBL/GenBank/DDBJ whole genome shotgun (WGS) entry which is preliminary data.</text>
</comment>
<dbReference type="GO" id="GO:0046872">
    <property type="term" value="F:metal ion binding"/>
    <property type="evidence" value="ECO:0007669"/>
    <property type="project" value="UniProtKB-KW"/>
</dbReference>
<comment type="catalytic activity">
    <reaction evidence="15">
        <text>coproporphyrinogen III + 2 S-adenosyl-L-methionine = protoporphyrinogen IX + 2 5'-deoxyadenosine + 2 L-methionine + 2 CO2</text>
        <dbReference type="Rhea" id="RHEA:15425"/>
        <dbReference type="ChEBI" id="CHEBI:16526"/>
        <dbReference type="ChEBI" id="CHEBI:17319"/>
        <dbReference type="ChEBI" id="CHEBI:57307"/>
        <dbReference type="ChEBI" id="CHEBI:57309"/>
        <dbReference type="ChEBI" id="CHEBI:57844"/>
        <dbReference type="ChEBI" id="CHEBI:59789"/>
        <dbReference type="EC" id="1.3.98.3"/>
    </reaction>
</comment>
<accession>A0A644V1S5</accession>
<evidence type="ECO:0000256" key="14">
    <source>
        <dbReference type="ARBA" id="ARBA00023244"/>
    </source>
</evidence>
<dbReference type="GO" id="GO:0051989">
    <property type="term" value="F:coproporphyrinogen dehydrogenase activity"/>
    <property type="evidence" value="ECO:0007669"/>
    <property type="project" value="UniProtKB-EC"/>
</dbReference>
<comment type="pathway">
    <text evidence="3">Porphyrin-containing compound metabolism; protoporphyrin-IX biosynthesis; protoporphyrinogen-IX from coproporphyrinogen-III (AdoMet route): step 1/1.</text>
</comment>
<comment type="cofactor">
    <cofactor evidence="1">
        <name>[4Fe-4S] cluster</name>
        <dbReference type="ChEBI" id="CHEBI:49883"/>
    </cofactor>
</comment>
<keyword evidence="13" id="KW-0411">Iron-sulfur</keyword>
<comment type="subunit">
    <text evidence="5">Monomer.</text>
</comment>
<gene>
    <name evidence="17" type="primary">hemN_15</name>
    <name evidence="17" type="ORF">SDC9_31132</name>
</gene>
<dbReference type="PANTHER" id="PTHR13932">
    <property type="entry name" value="COPROPORPHYRINIGEN III OXIDASE"/>
    <property type="match status" value="1"/>
</dbReference>
<evidence type="ECO:0000256" key="13">
    <source>
        <dbReference type="ARBA" id="ARBA00023014"/>
    </source>
</evidence>
<dbReference type="SUPFAM" id="SSF102114">
    <property type="entry name" value="Radical SAM enzymes"/>
    <property type="match status" value="1"/>
</dbReference>
<sequence length="459" mass="52491">MEIDKLLIDKYNVPVPRYTSYPPANHFEQIFSDDDYFRLIEESNGGNPDNIAIYIHIPFCKKICFYCGCNTALYKGESLVADYIAALKKEILLVSKYIDKKRRVSQIHYGGGTPNAIDVTYLEQINRLLFDLFEFIPKPEIAIECHPGHLDELYLRRLLNAGFNRFSLGIQDFDNEVLAAVNRNPSAMPVGDIIDILKQDQPGISVNFDFIYGLPGQTVERFRQTIEQAVALCPDRLVTFSYAHVPWIKKHQKVLEKKGIKTSTEKIDLFLNSREILLQAGYEPIGLDHYVLPADELNLALQNSQLHRNFQGYCTRRTTGQVYAFGVSSISQLESAYLQNEKDTIEYIRLINEGKTAVKNGLEVNAEQKIIRGVIEKIMCNKELDLNRFCEEYKVDMSKFQRVTQFDPAGLNDFVSDGLIRFENNILTITDAGSFFIRNIAASFDPTLKQKEKQYSKSV</sequence>
<keyword evidence="11 17" id="KW-0560">Oxidoreductase</keyword>
<dbReference type="InterPro" id="IPR007197">
    <property type="entry name" value="rSAM"/>
</dbReference>
<evidence type="ECO:0000256" key="3">
    <source>
        <dbReference type="ARBA" id="ARBA00004785"/>
    </source>
</evidence>
<keyword evidence="12" id="KW-0408">Iron</keyword>
<name>A0A644V1S5_9ZZZZ</name>
<dbReference type="InterPro" id="IPR034505">
    <property type="entry name" value="Coproporphyrinogen-III_oxidase"/>
</dbReference>
<dbReference type="EC" id="1.3.98.3" evidence="6"/>
<reference evidence="17" key="1">
    <citation type="submission" date="2019-08" db="EMBL/GenBank/DDBJ databases">
        <authorList>
            <person name="Kucharzyk K."/>
            <person name="Murdoch R.W."/>
            <person name="Higgins S."/>
            <person name="Loffler F."/>
        </authorList>
    </citation>
    <scope>NUCLEOTIDE SEQUENCE</scope>
</reference>
<dbReference type="InterPro" id="IPR006638">
    <property type="entry name" value="Elp3/MiaA/NifB-like_rSAM"/>
</dbReference>
<evidence type="ECO:0000256" key="8">
    <source>
        <dbReference type="ARBA" id="ARBA00022490"/>
    </source>
</evidence>
<dbReference type="InterPro" id="IPR058240">
    <property type="entry name" value="rSAM_sf"/>
</dbReference>
<evidence type="ECO:0000256" key="10">
    <source>
        <dbReference type="ARBA" id="ARBA00022723"/>
    </source>
</evidence>
<dbReference type="GO" id="GO:0051539">
    <property type="term" value="F:4 iron, 4 sulfur cluster binding"/>
    <property type="evidence" value="ECO:0007669"/>
    <property type="project" value="UniProtKB-KW"/>
</dbReference>
<dbReference type="GO" id="GO:0006782">
    <property type="term" value="P:protoporphyrinogen IX biosynthetic process"/>
    <property type="evidence" value="ECO:0007669"/>
    <property type="project" value="UniProtKB-UniPathway"/>
</dbReference>
<evidence type="ECO:0000313" key="17">
    <source>
        <dbReference type="EMBL" id="MPL85164.1"/>
    </source>
</evidence>
<evidence type="ECO:0000256" key="4">
    <source>
        <dbReference type="ARBA" id="ARBA00005493"/>
    </source>
</evidence>
<dbReference type="SMART" id="SM00729">
    <property type="entry name" value="Elp3"/>
    <property type="match status" value="1"/>
</dbReference>
<dbReference type="NCBIfam" id="TIGR00538">
    <property type="entry name" value="hemN"/>
    <property type="match status" value="1"/>
</dbReference>
<dbReference type="AlphaFoldDB" id="A0A644V1S5"/>
<dbReference type="PIRSF" id="PIRSF000167">
    <property type="entry name" value="HemN"/>
    <property type="match status" value="1"/>
</dbReference>
<keyword evidence="14" id="KW-0627">Porphyrin biosynthesis</keyword>
<dbReference type="InterPro" id="IPR023404">
    <property type="entry name" value="rSAM_horseshoe"/>
</dbReference>
<dbReference type="Gene3D" id="3.80.30.20">
    <property type="entry name" value="tm_1862 like domain"/>
    <property type="match status" value="1"/>
</dbReference>
<keyword evidence="10" id="KW-0479">Metal-binding</keyword>
<dbReference type="SFLD" id="SFLDG01065">
    <property type="entry name" value="anaerobic_coproporphyrinogen-I"/>
    <property type="match status" value="1"/>
</dbReference>
<feature type="domain" description="Radical SAM core" evidence="16">
    <location>
        <begin position="45"/>
        <end position="283"/>
    </location>
</feature>
<evidence type="ECO:0000256" key="2">
    <source>
        <dbReference type="ARBA" id="ARBA00004496"/>
    </source>
</evidence>
<dbReference type="UniPathway" id="UPA00251">
    <property type="reaction ID" value="UER00323"/>
</dbReference>
<dbReference type="Pfam" id="PF04055">
    <property type="entry name" value="Radical_SAM"/>
    <property type="match status" value="1"/>
</dbReference>
<dbReference type="PROSITE" id="PS51918">
    <property type="entry name" value="RADICAL_SAM"/>
    <property type="match status" value="1"/>
</dbReference>
<evidence type="ECO:0000256" key="12">
    <source>
        <dbReference type="ARBA" id="ARBA00023004"/>
    </source>
</evidence>
<comment type="similarity">
    <text evidence="4">Belongs to the anaerobic coproporphyrinogen-III oxidase family.</text>
</comment>
<organism evidence="17">
    <name type="scientific">bioreactor metagenome</name>
    <dbReference type="NCBI Taxonomy" id="1076179"/>
    <lineage>
        <taxon>unclassified sequences</taxon>
        <taxon>metagenomes</taxon>
        <taxon>ecological metagenomes</taxon>
    </lineage>
</organism>
<proteinExistence type="inferred from homology"/>
<dbReference type="GO" id="GO:0004109">
    <property type="term" value="F:coproporphyrinogen oxidase activity"/>
    <property type="evidence" value="ECO:0007669"/>
    <property type="project" value="InterPro"/>
</dbReference>
<dbReference type="PANTHER" id="PTHR13932:SF6">
    <property type="entry name" value="OXYGEN-INDEPENDENT COPROPORPHYRINOGEN III OXIDASE"/>
    <property type="match status" value="1"/>
</dbReference>
<keyword evidence="9" id="KW-0949">S-adenosyl-L-methionine</keyword>
<dbReference type="InterPro" id="IPR004558">
    <property type="entry name" value="Coprogen_oxidase_HemN"/>
</dbReference>
<keyword evidence="7" id="KW-0004">4Fe-4S</keyword>
<evidence type="ECO:0000256" key="15">
    <source>
        <dbReference type="ARBA" id="ARBA00048321"/>
    </source>
</evidence>
<dbReference type="SFLD" id="SFLDS00029">
    <property type="entry name" value="Radical_SAM"/>
    <property type="match status" value="1"/>
</dbReference>
<evidence type="ECO:0000259" key="16">
    <source>
        <dbReference type="PROSITE" id="PS51918"/>
    </source>
</evidence>
<evidence type="ECO:0000256" key="9">
    <source>
        <dbReference type="ARBA" id="ARBA00022691"/>
    </source>
</evidence>
<dbReference type="EMBL" id="VSSQ01000201">
    <property type="protein sequence ID" value="MPL85164.1"/>
    <property type="molecule type" value="Genomic_DNA"/>
</dbReference>
<evidence type="ECO:0000256" key="11">
    <source>
        <dbReference type="ARBA" id="ARBA00023002"/>
    </source>
</evidence>
<dbReference type="GO" id="GO:0005737">
    <property type="term" value="C:cytoplasm"/>
    <property type="evidence" value="ECO:0007669"/>
    <property type="project" value="UniProtKB-SubCell"/>
</dbReference>